<dbReference type="InterPro" id="IPR050490">
    <property type="entry name" value="Bact_solute-bd_prot1"/>
</dbReference>
<dbReference type="PANTHER" id="PTHR43649:SF12">
    <property type="entry name" value="DIACETYLCHITOBIOSE BINDING PROTEIN DASA"/>
    <property type="match status" value="1"/>
</dbReference>
<keyword evidence="2" id="KW-1185">Reference proteome</keyword>
<dbReference type="Proteomes" id="UP000295151">
    <property type="component" value="Unassembled WGS sequence"/>
</dbReference>
<dbReference type="SUPFAM" id="SSF53850">
    <property type="entry name" value="Periplasmic binding protein-like II"/>
    <property type="match status" value="1"/>
</dbReference>
<name>A0A4R7T5N6_9ACTN</name>
<dbReference type="RefSeq" id="WP_133976988.1">
    <property type="nucleotide sequence ID" value="NZ_SOCE01000001.1"/>
</dbReference>
<dbReference type="CDD" id="cd13585">
    <property type="entry name" value="PBP2_TMBP_like"/>
    <property type="match status" value="1"/>
</dbReference>
<reference evidence="1 2" key="1">
    <citation type="submission" date="2019-03" db="EMBL/GenBank/DDBJ databases">
        <title>Genomic Encyclopedia of Type Strains, Phase III (KMG-III): the genomes of soil and plant-associated and newly described type strains.</title>
        <authorList>
            <person name="Whitman W."/>
        </authorList>
    </citation>
    <scope>NUCLEOTIDE SEQUENCE [LARGE SCALE GENOMIC DNA]</scope>
    <source>
        <strain evidence="1 2">VKM Ac-2575</strain>
    </source>
</reference>
<gene>
    <name evidence="1" type="ORF">EV138_0699</name>
</gene>
<proteinExistence type="predicted"/>
<dbReference type="Gene3D" id="3.40.190.10">
    <property type="entry name" value="Periplasmic binding protein-like II"/>
    <property type="match status" value="1"/>
</dbReference>
<dbReference type="AlphaFoldDB" id="A0A4R7T5N6"/>
<protein>
    <submittedName>
        <fullName evidence="1">Multiple sugar transport system substrate-binding protein</fullName>
    </submittedName>
</protein>
<keyword evidence="1" id="KW-0762">Sugar transport</keyword>
<evidence type="ECO:0000313" key="1">
    <source>
        <dbReference type="EMBL" id="TDU87181.1"/>
    </source>
</evidence>
<dbReference type="PANTHER" id="PTHR43649">
    <property type="entry name" value="ARABINOSE-BINDING PROTEIN-RELATED"/>
    <property type="match status" value="1"/>
</dbReference>
<sequence length="434" mass="46852">MAIDRTQLTRRGFLGVGVAAGIITLTACGSDSDKKPGGGGGGAADLVMTVWGGDTDKTTYQQRIDALVKKFPELKVKLQLIPGDGYAQKVQTMIAGGKGPDIMQVAENVNVYSSKNQIMPLDDLAKKAGLDLEQRFGSIGKIYSYQDKVYAIPDRSGAMIVYYNKGLFDAKGIKPPTADWTWDDALSAFKELTIPGKQWGYGGGGWWAQWWSFVYQNGGKIIDDAGKPAVATDEVIEALQWTGDLVFKHGVVPTPKQFADMGADVGADGAFANGKLAVNTTGFWGISGLAKSKIDWNIAPLWRGKEQAVTAFGSGLAISRTAKNPEAAFKAIEFLTSPEAQQKIIATGEDVPASIEVQKSNAFLKPAWMTKPVDMNVFAESSSFVYRAPFIPAWNEMQKAFDDGLADFWLGKKDARTSLTAIQQRLETIVKPAG</sequence>
<accession>A0A4R7T5N6</accession>
<dbReference type="InterPro" id="IPR006059">
    <property type="entry name" value="SBP"/>
</dbReference>
<dbReference type="Pfam" id="PF01547">
    <property type="entry name" value="SBP_bac_1"/>
    <property type="match status" value="1"/>
</dbReference>
<dbReference type="EMBL" id="SOCE01000001">
    <property type="protein sequence ID" value="TDU87181.1"/>
    <property type="molecule type" value="Genomic_DNA"/>
</dbReference>
<organism evidence="1 2">
    <name type="scientific">Kribbella voronezhensis</name>
    <dbReference type="NCBI Taxonomy" id="2512212"/>
    <lineage>
        <taxon>Bacteria</taxon>
        <taxon>Bacillati</taxon>
        <taxon>Actinomycetota</taxon>
        <taxon>Actinomycetes</taxon>
        <taxon>Propionibacteriales</taxon>
        <taxon>Kribbellaceae</taxon>
        <taxon>Kribbella</taxon>
    </lineage>
</organism>
<dbReference type="OrthoDB" id="3655235at2"/>
<comment type="caution">
    <text evidence="1">The sequence shown here is derived from an EMBL/GenBank/DDBJ whole genome shotgun (WGS) entry which is preliminary data.</text>
</comment>
<evidence type="ECO:0000313" key="2">
    <source>
        <dbReference type="Proteomes" id="UP000295151"/>
    </source>
</evidence>
<keyword evidence="1" id="KW-0813">Transport</keyword>
<dbReference type="PROSITE" id="PS51257">
    <property type="entry name" value="PROKAR_LIPOPROTEIN"/>
    <property type="match status" value="1"/>
</dbReference>